<proteinExistence type="predicted"/>
<sequence length="225" mass="25394">MIQHVSLPQAVQSELRKRILNNEFISGERLLEVKLAEEYGVSRTTLRSALSELRVQGLIEISVRRGAYVTRMSKKAISEACFARYFLESSVLEDNVIKLSSELISEFETILGEMAIAAKKSDLASLVYLDTEFHSLIVNLGGRERIQQLWHTLDGQMGSLMRSSLDSQKIELVEVVGRHRILLGALKLGNPHVIRAAMKEHYIPNDERLPESAPRSNVRIEGKKK</sequence>
<dbReference type="InterPro" id="IPR036388">
    <property type="entry name" value="WH-like_DNA-bd_sf"/>
</dbReference>
<evidence type="ECO:0000256" key="1">
    <source>
        <dbReference type="ARBA" id="ARBA00023015"/>
    </source>
</evidence>
<evidence type="ECO:0000259" key="4">
    <source>
        <dbReference type="PROSITE" id="PS50949"/>
    </source>
</evidence>
<dbReference type="CDD" id="cd07377">
    <property type="entry name" value="WHTH_GntR"/>
    <property type="match status" value="1"/>
</dbReference>
<dbReference type="SMART" id="SM00895">
    <property type="entry name" value="FCD"/>
    <property type="match status" value="1"/>
</dbReference>
<evidence type="ECO:0000256" key="2">
    <source>
        <dbReference type="ARBA" id="ARBA00023125"/>
    </source>
</evidence>
<accession>A0A6J7T010</accession>
<dbReference type="EMBL" id="CAFBQE010000017">
    <property type="protein sequence ID" value="CAB5046627.1"/>
    <property type="molecule type" value="Genomic_DNA"/>
</dbReference>
<dbReference type="GO" id="GO:0003677">
    <property type="term" value="F:DNA binding"/>
    <property type="evidence" value="ECO:0007669"/>
    <property type="project" value="UniProtKB-KW"/>
</dbReference>
<dbReference type="Gene3D" id="1.10.10.10">
    <property type="entry name" value="Winged helix-like DNA-binding domain superfamily/Winged helix DNA-binding domain"/>
    <property type="match status" value="1"/>
</dbReference>
<dbReference type="PANTHER" id="PTHR43537">
    <property type="entry name" value="TRANSCRIPTIONAL REGULATOR, GNTR FAMILY"/>
    <property type="match status" value="1"/>
</dbReference>
<dbReference type="EMBL" id="CAFBLC010000030">
    <property type="protein sequence ID" value="CAB4854724.1"/>
    <property type="molecule type" value="Genomic_DNA"/>
</dbReference>
<feature type="domain" description="HTH gntR-type" evidence="4">
    <location>
        <begin position="5"/>
        <end position="72"/>
    </location>
</feature>
<dbReference type="SUPFAM" id="SSF46785">
    <property type="entry name" value="Winged helix' DNA-binding domain"/>
    <property type="match status" value="1"/>
</dbReference>
<dbReference type="Gene3D" id="1.20.120.530">
    <property type="entry name" value="GntR ligand-binding domain-like"/>
    <property type="match status" value="1"/>
</dbReference>
<dbReference type="InterPro" id="IPR011711">
    <property type="entry name" value="GntR_C"/>
</dbReference>
<reference evidence="6" key="1">
    <citation type="submission" date="2020-05" db="EMBL/GenBank/DDBJ databases">
        <authorList>
            <person name="Chiriac C."/>
            <person name="Salcher M."/>
            <person name="Ghai R."/>
            <person name="Kavagutti S V."/>
        </authorList>
    </citation>
    <scope>NUCLEOTIDE SEQUENCE</scope>
</reference>
<organism evidence="6">
    <name type="scientific">freshwater metagenome</name>
    <dbReference type="NCBI Taxonomy" id="449393"/>
    <lineage>
        <taxon>unclassified sequences</taxon>
        <taxon>metagenomes</taxon>
        <taxon>ecological metagenomes</taxon>
    </lineage>
</organism>
<dbReference type="PROSITE" id="PS50949">
    <property type="entry name" value="HTH_GNTR"/>
    <property type="match status" value="1"/>
</dbReference>
<dbReference type="SUPFAM" id="SSF48008">
    <property type="entry name" value="GntR ligand-binding domain-like"/>
    <property type="match status" value="1"/>
</dbReference>
<keyword evidence="1" id="KW-0805">Transcription regulation</keyword>
<dbReference type="PRINTS" id="PR00035">
    <property type="entry name" value="HTHGNTR"/>
</dbReference>
<evidence type="ECO:0000313" key="6">
    <source>
        <dbReference type="EMBL" id="CAB5046627.1"/>
    </source>
</evidence>
<keyword evidence="3" id="KW-0804">Transcription</keyword>
<dbReference type="Pfam" id="PF00392">
    <property type="entry name" value="GntR"/>
    <property type="match status" value="1"/>
</dbReference>
<dbReference type="InterPro" id="IPR008920">
    <property type="entry name" value="TF_FadR/GntR_C"/>
</dbReference>
<protein>
    <submittedName>
        <fullName evidence="6">Unannotated protein</fullName>
    </submittedName>
</protein>
<gene>
    <name evidence="5" type="ORF">UFOPK3288_00955</name>
    <name evidence="6" type="ORF">UFOPK4284_00411</name>
</gene>
<dbReference type="InterPro" id="IPR036390">
    <property type="entry name" value="WH_DNA-bd_sf"/>
</dbReference>
<keyword evidence="2" id="KW-0238">DNA-binding</keyword>
<evidence type="ECO:0000313" key="5">
    <source>
        <dbReference type="EMBL" id="CAB4854724.1"/>
    </source>
</evidence>
<dbReference type="GO" id="GO:0003700">
    <property type="term" value="F:DNA-binding transcription factor activity"/>
    <property type="evidence" value="ECO:0007669"/>
    <property type="project" value="InterPro"/>
</dbReference>
<dbReference type="InterPro" id="IPR000524">
    <property type="entry name" value="Tscrpt_reg_HTH_GntR"/>
</dbReference>
<evidence type="ECO:0000256" key="3">
    <source>
        <dbReference type="ARBA" id="ARBA00023163"/>
    </source>
</evidence>
<dbReference type="AlphaFoldDB" id="A0A6J7T010"/>
<dbReference type="PANTHER" id="PTHR43537:SF24">
    <property type="entry name" value="GLUCONATE OPERON TRANSCRIPTIONAL REPRESSOR"/>
    <property type="match status" value="1"/>
</dbReference>
<dbReference type="Pfam" id="PF07729">
    <property type="entry name" value="FCD"/>
    <property type="match status" value="1"/>
</dbReference>
<dbReference type="SMART" id="SM00345">
    <property type="entry name" value="HTH_GNTR"/>
    <property type="match status" value="1"/>
</dbReference>
<name>A0A6J7T010_9ZZZZ</name>